<feature type="transmembrane region" description="Helical" evidence="6">
    <location>
        <begin position="408"/>
        <end position="427"/>
    </location>
</feature>
<organism evidence="7 8">
    <name type="scientific">Bacteroides nordii</name>
    <dbReference type="NCBI Taxonomy" id="291645"/>
    <lineage>
        <taxon>Bacteria</taxon>
        <taxon>Pseudomonadati</taxon>
        <taxon>Bacteroidota</taxon>
        <taxon>Bacteroidia</taxon>
        <taxon>Bacteroidales</taxon>
        <taxon>Bacteroidaceae</taxon>
        <taxon>Bacteroides</taxon>
    </lineage>
</organism>
<evidence type="ECO:0000256" key="2">
    <source>
        <dbReference type="ARBA" id="ARBA00022475"/>
    </source>
</evidence>
<keyword evidence="4 6" id="KW-1133">Transmembrane helix</keyword>
<sequence>MSGFKQLYSDTLIFAIGSFATKLLMLALMPLYTFALTKEEFGLSDLLNNSLELLMPILTLCISDAVFRFSIDKDTDLVSVFSNGLFFLLLTSSVFLFILLIINYFFDFSYWIYFFFLYITGAFKQLFAQFTRGIGYTKLFAVSGIVGAIALLGSNLVTLLWFKMGVAGFLLSYIISNIISVVFLFFFTRLNSFVLFRSFKLGPLKEMLTYSFPLIPNMLSWWFTNVSSRYIVMLYCGMGVAGSFSAASRLPAMVNILSSVFQQAWQLSSVREYNKDSSEVFYTKVFEYYSAFILIISSLVILFMPLLAKFFLVGDFYAGWVYVPLLMLSGVLGCYSVFFGTFYLVIKKNKMIMLSTLVGAVINVLVCTIGIPLIGVYGALIANVLSYLIIVVIRFIDTRRIVRLNINFYRLLGGFILILLQAVLFTLNLKVAIGIGCLLSITIIIINASLLFSLFKFLLIFVRKK</sequence>
<proteinExistence type="predicted"/>
<evidence type="ECO:0000256" key="5">
    <source>
        <dbReference type="ARBA" id="ARBA00023136"/>
    </source>
</evidence>
<feature type="transmembrane region" description="Helical" evidence="6">
    <location>
        <begin position="83"/>
        <end position="102"/>
    </location>
</feature>
<comment type="subcellular location">
    <subcellularLocation>
        <location evidence="1">Cell membrane</location>
        <topology evidence="1">Multi-pass membrane protein</topology>
    </subcellularLocation>
</comment>
<dbReference type="RefSeq" id="WP_122200715.1">
    <property type="nucleotide sequence ID" value="NZ_CABJFV010000001.1"/>
</dbReference>
<evidence type="ECO:0000313" key="8">
    <source>
        <dbReference type="Proteomes" id="UP000284379"/>
    </source>
</evidence>
<dbReference type="InterPro" id="IPR050833">
    <property type="entry name" value="Poly_Biosynth_Transport"/>
</dbReference>
<feature type="transmembrane region" description="Helical" evidence="6">
    <location>
        <begin position="433"/>
        <end position="462"/>
    </location>
</feature>
<evidence type="ECO:0000256" key="1">
    <source>
        <dbReference type="ARBA" id="ARBA00004651"/>
    </source>
</evidence>
<accession>A0A413VY38</accession>
<name>A0A413VY38_9BACE</name>
<dbReference type="AlphaFoldDB" id="A0A413VY38"/>
<evidence type="ECO:0000256" key="6">
    <source>
        <dbReference type="SAM" id="Phobius"/>
    </source>
</evidence>
<reference evidence="7 8" key="1">
    <citation type="submission" date="2018-08" db="EMBL/GenBank/DDBJ databases">
        <title>A genome reference for cultivated species of the human gut microbiota.</title>
        <authorList>
            <person name="Zou Y."/>
            <person name="Xue W."/>
            <person name="Luo G."/>
        </authorList>
    </citation>
    <scope>NUCLEOTIDE SEQUENCE [LARGE SCALE GENOMIC DNA]</scope>
    <source>
        <strain evidence="7 8">AM40-30BH</strain>
    </source>
</reference>
<dbReference type="GO" id="GO:0005886">
    <property type="term" value="C:plasma membrane"/>
    <property type="evidence" value="ECO:0007669"/>
    <property type="project" value="UniProtKB-SubCell"/>
</dbReference>
<feature type="transmembrane region" description="Helical" evidence="6">
    <location>
        <begin position="320"/>
        <end position="345"/>
    </location>
</feature>
<dbReference type="Proteomes" id="UP000284379">
    <property type="component" value="Unassembled WGS sequence"/>
</dbReference>
<feature type="transmembrane region" description="Helical" evidence="6">
    <location>
        <begin position="352"/>
        <end position="371"/>
    </location>
</feature>
<dbReference type="InterPro" id="IPR002797">
    <property type="entry name" value="Polysacc_synth"/>
</dbReference>
<gene>
    <name evidence="7" type="ORF">DW888_01385</name>
</gene>
<dbReference type="PANTHER" id="PTHR30250:SF11">
    <property type="entry name" value="O-ANTIGEN TRANSPORTER-RELATED"/>
    <property type="match status" value="1"/>
</dbReference>
<dbReference type="EMBL" id="QSGO01000001">
    <property type="protein sequence ID" value="RHB38493.1"/>
    <property type="molecule type" value="Genomic_DNA"/>
</dbReference>
<keyword evidence="3 6" id="KW-0812">Transmembrane</keyword>
<feature type="transmembrane region" description="Helical" evidence="6">
    <location>
        <begin position="53"/>
        <end position="71"/>
    </location>
</feature>
<keyword evidence="2" id="KW-1003">Cell membrane</keyword>
<dbReference type="PANTHER" id="PTHR30250">
    <property type="entry name" value="PST FAMILY PREDICTED COLANIC ACID TRANSPORTER"/>
    <property type="match status" value="1"/>
</dbReference>
<dbReference type="Pfam" id="PF01943">
    <property type="entry name" value="Polysacc_synt"/>
    <property type="match status" value="1"/>
</dbReference>
<feature type="transmembrane region" description="Helical" evidence="6">
    <location>
        <begin position="139"/>
        <end position="162"/>
    </location>
</feature>
<feature type="transmembrane region" description="Helical" evidence="6">
    <location>
        <begin position="12"/>
        <end position="33"/>
    </location>
</feature>
<keyword evidence="5 6" id="KW-0472">Membrane</keyword>
<feature type="transmembrane region" description="Helical" evidence="6">
    <location>
        <begin position="288"/>
        <end position="308"/>
    </location>
</feature>
<protein>
    <submittedName>
        <fullName evidence="7">Polysaccharide biosynthesis protein</fullName>
    </submittedName>
</protein>
<feature type="transmembrane region" description="Helical" evidence="6">
    <location>
        <begin position="168"/>
        <end position="187"/>
    </location>
</feature>
<evidence type="ECO:0000313" key="7">
    <source>
        <dbReference type="EMBL" id="RHB38493.1"/>
    </source>
</evidence>
<feature type="transmembrane region" description="Helical" evidence="6">
    <location>
        <begin position="108"/>
        <end position="127"/>
    </location>
</feature>
<comment type="caution">
    <text evidence="7">The sequence shown here is derived from an EMBL/GenBank/DDBJ whole genome shotgun (WGS) entry which is preliminary data.</text>
</comment>
<evidence type="ECO:0000256" key="4">
    <source>
        <dbReference type="ARBA" id="ARBA00022989"/>
    </source>
</evidence>
<evidence type="ECO:0000256" key="3">
    <source>
        <dbReference type="ARBA" id="ARBA00022692"/>
    </source>
</evidence>
<feature type="transmembrane region" description="Helical" evidence="6">
    <location>
        <begin position="377"/>
        <end position="396"/>
    </location>
</feature>